<sequence length="394" mass="43217">MAFEVAAQCSMMFLESVFCHNATVHDAGTLPGSVAIEYVRTGRALARDTHRQHDIIRRAKLPVAVQASSSRVLFERSTNEPSHCSPVEPGLADPCTTHGRDAEVALTRELIEVIPRLHRGQLAQAPPIMDHARTFGTAFRSMGRGHVEFASVSARRRIVEDSPKSCSPMHPDHYLPHIAVEAGQIGDFDSCQRDVDKPRPRSRSIDDARTISIPFQRFAGVYSATTEGSSRTSSTGANHLKEHFQESLGGAAESGSKSKIITCGLLQDEEVAVINHEAVARASHVVRSVEGTNDVKIPVTMAEEALILTVAWRLQPRDKAPAPGRSITAELMDFLKSFWRRMFDWPSAQNGEVVLSGVALGKRKIRGDEDNGWGTCLPANSRKKICQRKRSSAL</sequence>
<organism evidence="1 2">
    <name type="scientific">Ampelomyces quisqualis</name>
    <name type="common">Powdery mildew agent</name>
    <dbReference type="NCBI Taxonomy" id="50730"/>
    <lineage>
        <taxon>Eukaryota</taxon>
        <taxon>Fungi</taxon>
        <taxon>Dikarya</taxon>
        <taxon>Ascomycota</taxon>
        <taxon>Pezizomycotina</taxon>
        <taxon>Dothideomycetes</taxon>
        <taxon>Pleosporomycetidae</taxon>
        <taxon>Pleosporales</taxon>
        <taxon>Pleosporineae</taxon>
        <taxon>Phaeosphaeriaceae</taxon>
        <taxon>Ampelomyces</taxon>
    </lineage>
</organism>
<keyword evidence="2" id="KW-1185">Reference proteome</keyword>
<dbReference type="EMBL" id="ML979147">
    <property type="protein sequence ID" value="KAF1911025.1"/>
    <property type="molecule type" value="Genomic_DNA"/>
</dbReference>
<dbReference type="AlphaFoldDB" id="A0A6A5Q5T5"/>
<dbReference type="Proteomes" id="UP000800096">
    <property type="component" value="Unassembled WGS sequence"/>
</dbReference>
<evidence type="ECO:0000313" key="1">
    <source>
        <dbReference type="EMBL" id="KAF1911025.1"/>
    </source>
</evidence>
<proteinExistence type="predicted"/>
<reference evidence="1" key="1">
    <citation type="journal article" date="2020" name="Stud. Mycol.">
        <title>101 Dothideomycetes genomes: a test case for predicting lifestyles and emergence of pathogens.</title>
        <authorList>
            <person name="Haridas S."/>
            <person name="Albert R."/>
            <person name="Binder M."/>
            <person name="Bloem J."/>
            <person name="Labutti K."/>
            <person name="Salamov A."/>
            <person name="Andreopoulos B."/>
            <person name="Baker S."/>
            <person name="Barry K."/>
            <person name="Bills G."/>
            <person name="Bluhm B."/>
            <person name="Cannon C."/>
            <person name="Castanera R."/>
            <person name="Culley D."/>
            <person name="Daum C."/>
            <person name="Ezra D."/>
            <person name="Gonzalez J."/>
            <person name="Henrissat B."/>
            <person name="Kuo A."/>
            <person name="Liang C."/>
            <person name="Lipzen A."/>
            <person name="Lutzoni F."/>
            <person name="Magnuson J."/>
            <person name="Mondo S."/>
            <person name="Nolan M."/>
            <person name="Ohm R."/>
            <person name="Pangilinan J."/>
            <person name="Park H.-J."/>
            <person name="Ramirez L."/>
            <person name="Alfaro M."/>
            <person name="Sun H."/>
            <person name="Tritt A."/>
            <person name="Yoshinaga Y."/>
            <person name="Zwiers L.-H."/>
            <person name="Turgeon B."/>
            <person name="Goodwin S."/>
            <person name="Spatafora J."/>
            <person name="Crous P."/>
            <person name="Grigoriev I."/>
        </authorList>
    </citation>
    <scope>NUCLEOTIDE SEQUENCE</scope>
    <source>
        <strain evidence="1">HMLAC05119</strain>
    </source>
</reference>
<protein>
    <submittedName>
        <fullName evidence="1">Uncharacterized protein</fullName>
    </submittedName>
</protein>
<accession>A0A6A5Q5T5</accession>
<name>A0A6A5Q5T5_AMPQU</name>
<evidence type="ECO:0000313" key="2">
    <source>
        <dbReference type="Proteomes" id="UP000800096"/>
    </source>
</evidence>
<gene>
    <name evidence="1" type="ORF">BDU57DRAFT_552478</name>
</gene>